<dbReference type="GO" id="GO:0003824">
    <property type="term" value="F:catalytic activity"/>
    <property type="evidence" value="ECO:0007669"/>
    <property type="project" value="InterPro"/>
</dbReference>
<dbReference type="InterPro" id="IPR045138">
    <property type="entry name" value="MeCP2/MBD4"/>
</dbReference>
<dbReference type="EMBL" id="LR796758">
    <property type="protein sequence ID" value="CAB4163710.1"/>
    <property type="molecule type" value="Genomic_DNA"/>
</dbReference>
<proteinExistence type="predicted"/>
<dbReference type="EMBL" id="LR797099">
    <property type="protein sequence ID" value="CAB4186784.1"/>
    <property type="molecule type" value="Genomic_DNA"/>
</dbReference>
<sequence>MISFNPLRDDLMVQQQIHNSWEHMVGVIMLNQTGRKPVKTTLPEFLYWFPTPLALIAANEDFVKTILSPLGMRNVRYTRLIKMSKDYLTWDGNDATMLYGIGKYGSDSYEIFFKNNYTVAPKDKELVRYLNDLQPADF</sequence>
<dbReference type="PANTHER" id="PTHR15074">
    <property type="entry name" value="METHYL-CPG-BINDING PROTEIN"/>
    <property type="match status" value="1"/>
</dbReference>
<dbReference type="SUPFAM" id="SSF48150">
    <property type="entry name" value="DNA-glycosylase"/>
    <property type="match status" value="1"/>
</dbReference>
<dbReference type="GO" id="GO:0003677">
    <property type="term" value="F:DNA binding"/>
    <property type="evidence" value="ECO:0007669"/>
    <property type="project" value="InterPro"/>
</dbReference>
<dbReference type="EMBL" id="LR796776">
    <property type="protein sequence ID" value="CAB4165565.1"/>
    <property type="molecule type" value="Genomic_DNA"/>
</dbReference>
<evidence type="ECO:0000313" key="1">
    <source>
        <dbReference type="EMBL" id="CAB4163710.1"/>
    </source>
</evidence>
<reference evidence="4" key="1">
    <citation type="submission" date="2020-05" db="EMBL/GenBank/DDBJ databases">
        <authorList>
            <person name="Chiriac C."/>
            <person name="Salcher M."/>
            <person name="Ghai R."/>
            <person name="Kavagutti S V."/>
        </authorList>
    </citation>
    <scope>NUCLEOTIDE SEQUENCE</scope>
</reference>
<accession>A0A6J5SYJ2</accession>
<dbReference type="GO" id="GO:0006281">
    <property type="term" value="P:DNA repair"/>
    <property type="evidence" value="ECO:0007669"/>
    <property type="project" value="InterPro"/>
</dbReference>
<dbReference type="PANTHER" id="PTHR15074:SF0">
    <property type="entry name" value="METHYL-CPG-BINDING DOMAIN PROTEIN 4-LIKE PROTEIN"/>
    <property type="match status" value="1"/>
</dbReference>
<name>A0A6J5SYJ2_9CAUD</name>
<evidence type="ECO:0000313" key="2">
    <source>
        <dbReference type="EMBL" id="CAB4165565.1"/>
    </source>
</evidence>
<organism evidence="4">
    <name type="scientific">uncultured Caudovirales phage</name>
    <dbReference type="NCBI Taxonomy" id="2100421"/>
    <lineage>
        <taxon>Viruses</taxon>
        <taxon>Duplodnaviria</taxon>
        <taxon>Heunggongvirae</taxon>
        <taxon>Uroviricota</taxon>
        <taxon>Caudoviricetes</taxon>
        <taxon>Peduoviridae</taxon>
        <taxon>Maltschvirus</taxon>
        <taxon>Maltschvirus maltsch</taxon>
    </lineage>
</organism>
<gene>
    <name evidence="3" type="ORF">UFOVP1146_130</name>
    <name evidence="4" type="ORF">UFOVP1638_14</name>
    <name evidence="1" type="ORF">UFOVP812_43</name>
    <name evidence="2" type="ORF">UFOVP818_101</name>
</gene>
<dbReference type="EMBL" id="LR797502">
    <property type="protein sequence ID" value="CAB4220518.1"/>
    <property type="molecule type" value="Genomic_DNA"/>
</dbReference>
<dbReference type="InterPro" id="IPR011257">
    <property type="entry name" value="DNA_glycosylase"/>
</dbReference>
<evidence type="ECO:0000313" key="3">
    <source>
        <dbReference type="EMBL" id="CAB4186784.1"/>
    </source>
</evidence>
<protein>
    <submittedName>
        <fullName evidence="4">Uncharacterized protein</fullName>
    </submittedName>
</protein>
<evidence type="ECO:0000313" key="4">
    <source>
        <dbReference type="EMBL" id="CAB4220518.1"/>
    </source>
</evidence>
<dbReference type="Gene3D" id="1.10.340.30">
    <property type="entry name" value="Hypothetical protein, domain 2"/>
    <property type="match status" value="1"/>
</dbReference>